<evidence type="ECO:0000313" key="2">
    <source>
        <dbReference type="EMBL" id="SFE39774.1"/>
    </source>
</evidence>
<organism evidence="2 3">
    <name type="scientific">Paenibacillus algorifonticola</name>
    <dbReference type="NCBI Taxonomy" id="684063"/>
    <lineage>
        <taxon>Bacteria</taxon>
        <taxon>Bacillati</taxon>
        <taxon>Bacillota</taxon>
        <taxon>Bacilli</taxon>
        <taxon>Bacillales</taxon>
        <taxon>Paenibacillaceae</taxon>
        <taxon>Paenibacillus</taxon>
    </lineage>
</organism>
<dbReference type="NCBIfam" id="NF004584">
    <property type="entry name" value="PRK05928.2-1"/>
    <property type="match status" value="1"/>
</dbReference>
<accession>A0A1I2A6L6</accession>
<evidence type="ECO:0000313" key="3">
    <source>
        <dbReference type="Proteomes" id="UP000183410"/>
    </source>
</evidence>
<dbReference type="InterPro" id="IPR003754">
    <property type="entry name" value="4pyrrol_synth_uPrphyn_synth"/>
</dbReference>
<name>A0A1I2A6L6_9BACL</name>
<proteinExistence type="predicted"/>
<gene>
    <name evidence="2" type="ORF">SAMN04487969_102332</name>
</gene>
<dbReference type="InterPro" id="IPR036108">
    <property type="entry name" value="4pyrrol_syn_uPrphyn_synt_sf"/>
</dbReference>
<dbReference type="PANTHER" id="PTHR40082:SF1">
    <property type="entry name" value="BLR5956 PROTEIN"/>
    <property type="match status" value="1"/>
</dbReference>
<keyword evidence="3" id="KW-1185">Reference proteome</keyword>
<dbReference type="PANTHER" id="PTHR40082">
    <property type="entry name" value="BLR5956 PROTEIN"/>
    <property type="match status" value="1"/>
</dbReference>
<dbReference type="CDD" id="cd06578">
    <property type="entry name" value="HemD"/>
    <property type="match status" value="1"/>
</dbReference>
<dbReference type="Gene3D" id="3.40.50.10090">
    <property type="match status" value="2"/>
</dbReference>
<dbReference type="GO" id="GO:0004852">
    <property type="term" value="F:uroporphyrinogen-III synthase activity"/>
    <property type="evidence" value="ECO:0007669"/>
    <property type="project" value="InterPro"/>
</dbReference>
<dbReference type="Proteomes" id="UP000183410">
    <property type="component" value="Unassembled WGS sequence"/>
</dbReference>
<dbReference type="SUPFAM" id="SSF69618">
    <property type="entry name" value="HemD-like"/>
    <property type="match status" value="1"/>
</dbReference>
<sequence>MLYLVFDVFLCFSLLFAIFRYMEQLYRCKETAVLGLENGYFTCQLQLSKCKTSFACLEMATVVYACVKIYDKHIWRKHGDGASMGMDALKGKRLVIAGSRKTEEMSAIIEKQGGTALVRSLQGLTLLDEETLEAPLRRFAAEGADWVILTTGIGSETLASNAEKLNIKEAFLEQLSQASIASRGYKTTAYIKRAGLKAVVADDDGTVQNLIEKLEEYDFAGQRIVIQLHGEPSPELERFFAAKKASEVISLLPYKHVPPEVSVLTQLMEELVAGEVDVVCFTTAVQVQYLFRHARKIGLEQQLLEIFDGQVLAAAVGKVTAEALQLIGVQRYIVPDIERMGAMIIEVAHYYEAQGLTK</sequence>
<evidence type="ECO:0000259" key="1">
    <source>
        <dbReference type="Pfam" id="PF02602"/>
    </source>
</evidence>
<dbReference type="AlphaFoldDB" id="A0A1I2A6L6"/>
<dbReference type="Pfam" id="PF02602">
    <property type="entry name" value="HEM4"/>
    <property type="match status" value="1"/>
</dbReference>
<reference evidence="3" key="1">
    <citation type="submission" date="2016-10" db="EMBL/GenBank/DDBJ databases">
        <authorList>
            <person name="Varghese N."/>
            <person name="Submissions S."/>
        </authorList>
    </citation>
    <scope>NUCLEOTIDE SEQUENCE [LARGE SCALE GENOMIC DNA]</scope>
    <source>
        <strain evidence="3">CGMCC 1.10223</strain>
    </source>
</reference>
<dbReference type="GO" id="GO:0006780">
    <property type="term" value="P:uroporphyrinogen III biosynthetic process"/>
    <property type="evidence" value="ECO:0007669"/>
    <property type="project" value="InterPro"/>
</dbReference>
<feature type="domain" description="Tetrapyrrole biosynthesis uroporphyrinogen III synthase" evidence="1">
    <location>
        <begin position="104"/>
        <end position="344"/>
    </location>
</feature>
<protein>
    <submittedName>
        <fullName evidence="2">Uroporphyrinogen-III synthase</fullName>
    </submittedName>
</protein>
<dbReference type="EMBL" id="FONN01000002">
    <property type="protein sequence ID" value="SFE39774.1"/>
    <property type="molecule type" value="Genomic_DNA"/>
</dbReference>
<dbReference type="InterPro" id="IPR039793">
    <property type="entry name" value="UROS/Hem4"/>
</dbReference>